<feature type="compositionally biased region" description="Basic residues" evidence="1">
    <location>
        <begin position="162"/>
        <end position="177"/>
    </location>
</feature>
<evidence type="ECO:0000256" key="1">
    <source>
        <dbReference type="SAM" id="MobiDB-lite"/>
    </source>
</evidence>
<name>A0ABU0EU31_9PSEU</name>
<feature type="compositionally biased region" description="Low complexity" evidence="1">
    <location>
        <begin position="25"/>
        <end position="37"/>
    </location>
</feature>
<gene>
    <name evidence="2" type="ORF">FB470_002806</name>
</gene>
<protein>
    <submittedName>
        <fullName evidence="2">Uncharacterized protein</fullName>
    </submittedName>
</protein>
<feature type="region of interest" description="Disordered" evidence="1">
    <location>
        <begin position="1"/>
        <end position="286"/>
    </location>
</feature>
<feature type="compositionally biased region" description="Low complexity" evidence="1">
    <location>
        <begin position="65"/>
        <end position="88"/>
    </location>
</feature>
<accession>A0ABU0EU31</accession>
<comment type="caution">
    <text evidence="2">The sequence shown here is derived from an EMBL/GenBank/DDBJ whole genome shotgun (WGS) entry which is preliminary data.</text>
</comment>
<feature type="compositionally biased region" description="Low complexity" evidence="1">
    <location>
        <begin position="200"/>
        <end position="211"/>
    </location>
</feature>
<keyword evidence="3" id="KW-1185">Reference proteome</keyword>
<feature type="compositionally biased region" description="Low complexity" evidence="1">
    <location>
        <begin position="250"/>
        <end position="264"/>
    </location>
</feature>
<evidence type="ECO:0000313" key="2">
    <source>
        <dbReference type="EMBL" id="MDQ0378812.1"/>
    </source>
</evidence>
<dbReference type="Proteomes" id="UP001229651">
    <property type="component" value="Unassembled WGS sequence"/>
</dbReference>
<sequence>MAVRPRKRDPAGRAPGQHVARARRAGGPAAPSGRPAGTGQPLRPAGAGCAGGSQVARADRRRPRCAAVRRPPAAARSPSAPAAGPAWPCDRESATPRVGLHGAARSASASRRRPYGAQRATRRYQTAVATRGRGLRGRIAGCAGGSPPSTVRGRAAASRGPITKRTRGRTGVAHHRATAAEARPPQVELPRQHVARARRAGSAAAPSGRPADAGHASGSPPSAVRRPPLSAGSPRVREGSRSGVAHHRATPAAAGGASARSVSRLSPASPSRGSRRVAAGCRACRS</sequence>
<evidence type="ECO:0000313" key="3">
    <source>
        <dbReference type="Proteomes" id="UP001229651"/>
    </source>
</evidence>
<dbReference type="EMBL" id="JAUSUT010000001">
    <property type="protein sequence ID" value="MDQ0378812.1"/>
    <property type="molecule type" value="Genomic_DNA"/>
</dbReference>
<organism evidence="2 3">
    <name type="scientific">Amycolatopsis thermophila</name>
    <dbReference type="NCBI Taxonomy" id="206084"/>
    <lineage>
        <taxon>Bacteria</taxon>
        <taxon>Bacillati</taxon>
        <taxon>Actinomycetota</taxon>
        <taxon>Actinomycetes</taxon>
        <taxon>Pseudonocardiales</taxon>
        <taxon>Pseudonocardiaceae</taxon>
        <taxon>Amycolatopsis</taxon>
    </lineage>
</organism>
<reference evidence="2 3" key="1">
    <citation type="submission" date="2023-07" db="EMBL/GenBank/DDBJ databases">
        <title>Sequencing the genomes of 1000 actinobacteria strains.</title>
        <authorList>
            <person name="Klenk H.-P."/>
        </authorList>
    </citation>
    <scope>NUCLEOTIDE SEQUENCE [LARGE SCALE GENOMIC DNA]</scope>
    <source>
        <strain evidence="2 3">DSM 45805</strain>
    </source>
</reference>
<proteinExistence type="predicted"/>